<dbReference type="HAMAP" id="MF_00412">
    <property type="entry name" value="ProA"/>
    <property type="match status" value="1"/>
</dbReference>
<dbReference type="EMBL" id="CP034457">
    <property type="protein sequence ID" value="QBM87517.1"/>
    <property type="molecule type" value="Genomic_DNA"/>
</dbReference>
<dbReference type="FunFam" id="3.40.309.10:FF:000006">
    <property type="entry name" value="Gamma-glutamyl phosphate reductase"/>
    <property type="match status" value="1"/>
</dbReference>
<dbReference type="STRING" id="2163413.A0A4P6XJP8"/>
<comment type="pathway">
    <text evidence="1">Amino-acid biosynthesis; L-proline biosynthesis; L-glutamate 5-semialdehyde from L-glutamate: step 2/2.</text>
</comment>
<evidence type="ECO:0000256" key="11">
    <source>
        <dbReference type="ARBA" id="ARBA00077451"/>
    </source>
</evidence>
<sequence>MAEQIARDASGAFGVLKTLSNEQRSDALCKIHDALEQAKNEVLKANKKDLQEAENGNLAPALIKRLDLEKNGKYEAMLQGILDVAKLPDPVGKVTLAKKLDEGLDLYRVTAPLGVLLIIFESRPEVIANILALAIKLGNCAILKGGKESYQTFKAISEVVSKTLQTQTAVPDCAVQLIQSRGEVLDLLAQDKYIDLVIPRGSNALVRNIKENTKIPVLGHADGICLIYVDKEADIAKACRIVVDLKTNYPAGCNAVEQLLLHEEIAADAAKLDQIVTALELAEVTMHVAPEIREKVADSKYITDAAENAFDTEYLSFDISVKAVKDVNGAVSHINEHSSKHTDCIVTENKLTAETFLKAVDSAGVYWNCSTRFADGFRYGFGTEVGISTNKIHARGPVGLEGLMSYQYQLRGNGHIALEYVGAGGSKVFVHEDIPF</sequence>
<keyword evidence="4" id="KW-0641">Proline biosynthesis</keyword>
<evidence type="ECO:0000256" key="1">
    <source>
        <dbReference type="ARBA" id="ARBA00004985"/>
    </source>
</evidence>
<evidence type="ECO:0000256" key="7">
    <source>
        <dbReference type="ARBA" id="ARBA00049024"/>
    </source>
</evidence>
<dbReference type="InterPro" id="IPR016162">
    <property type="entry name" value="Ald_DH_N"/>
</dbReference>
<dbReference type="AlphaFoldDB" id="A0A4P6XJP8"/>
<dbReference type="InterPro" id="IPR000965">
    <property type="entry name" value="GPR_dom"/>
</dbReference>
<feature type="domain" description="Aldehyde dehydrogenase" evidence="12">
    <location>
        <begin position="3"/>
        <end position="279"/>
    </location>
</feature>
<name>A0A4P6XJP8_9ASCO</name>
<dbReference type="PIRSF" id="PIRSF000151">
    <property type="entry name" value="GPR"/>
    <property type="match status" value="1"/>
</dbReference>
<evidence type="ECO:0000313" key="13">
    <source>
        <dbReference type="EMBL" id="QBM87517.1"/>
    </source>
</evidence>
<dbReference type="NCBIfam" id="NF001221">
    <property type="entry name" value="PRK00197.1"/>
    <property type="match status" value="1"/>
</dbReference>
<accession>A0A4P6XJP8</accession>
<evidence type="ECO:0000256" key="2">
    <source>
        <dbReference type="ARBA" id="ARBA00013002"/>
    </source>
</evidence>
<dbReference type="GO" id="GO:0004350">
    <property type="term" value="F:glutamate-5-semialdehyde dehydrogenase activity"/>
    <property type="evidence" value="ECO:0007669"/>
    <property type="project" value="UniProtKB-EC"/>
</dbReference>
<evidence type="ECO:0000256" key="5">
    <source>
        <dbReference type="ARBA" id="ARBA00022857"/>
    </source>
</evidence>
<evidence type="ECO:0000313" key="14">
    <source>
        <dbReference type="Proteomes" id="UP000292447"/>
    </source>
</evidence>
<evidence type="ECO:0000256" key="4">
    <source>
        <dbReference type="ARBA" id="ARBA00022650"/>
    </source>
</evidence>
<evidence type="ECO:0000256" key="10">
    <source>
        <dbReference type="ARBA" id="ARBA00075718"/>
    </source>
</evidence>
<dbReference type="GO" id="GO:0050661">
    <property type="term" value="F:NADP binding"/>
    <property type="evidence" value="ECO:0007669"/>
    <property type="project" value="InterPro"/>
</dbReference>
<keyword evidence="5" id="KW-0521">NADP</keyword>
<dbReference type="EC" id="1.2.1.41" evidence="2"/>
<evidence type="ECO:0000256" key="6">
    <source>
        <dbReference type="ARBA" id="ARBA00023002"/>
    </source>
</evidence>
<dbReference type="Gene3D" id="3.40.309.10">
    <property type="entry name" value="Aldehyde Dehydrogenase, Chain A, domain 2"/>
    <property type="match status" value="1"/>
</dbReference>
<dbReference type="NCBIfam" id="TIGR00407">
    <property type="entry name" value="proA"/>
    <property type="match status" value="1"/>
</dbReference>
<dbReference type="Proteomes" id="UP000292447">
    <property type="component" value="Chromosome II"/>
</dbReference>
<evidence type="ECO:0000259" key="12">
    <source>
        <dbReference type="Pfam" id="PF00171"/>
    </source>
</evidence>
<organism evidence="13 14">
    <name type="scientific">Metschnikowia aff. pulcherrima</name>
    <dbReference type="NCBI Taxonomy" id="2163413"/>
    <lineage>
        <taxon>Eukaryota</taxon>
        <taxon>Fungi</taxon>
        <taxon>Dikarya</taxon>
        <taxon>Ascomycota</taxon>
        <taxon>Saccharomycotina</taxon>
        <taxon>Pichiomycetes</taxon>
        <taxon>Metschnikowiaceae</taxon>
        <taxon>Metschnikowia</taxon>
    </lineage>
</organism>
<dbReference type="SUPFAM" id="SSF53720">
    <property type="entry name" value="ALDH-like"/>
    <property type="match status" value="1"/>
</dbReference>
<dbReference type="InterPro" id="IPR016161">
    <property type="entry name" value="Ald_DH/histidinol_DH"/>
</dbReference>
<dbReference type="PANTHER" id="PTHR11063">
    <property type="entry name" value="GLUTAMATE SEMIALDEHYDE DEHYDROGENASE"/>
    <property type="match status" value="1"/>
</dbReference>
<dbReference type="PROSITE" id="PS01223">
    <property type="entry name" value="PROA"/>
    <property type="match status" value="1"/>
</dbReference>
<gene>
    <name evidence="13" type="primary">MPUL0B07230</name>
    <name evidence="13" type="ORF">METSCH_B07230</name>
</gene>
<keyword evidence="3" id="KW-0028">Amino-acid biosynthesis</keyword>
<dbReference type="PANTHER" id="PTHR11063:SF8">
    <property type="entry name" value="DELTA-1-PYRROLINE-5-CARBOXYLATE SYNTHASE"/>
    <property type="match status" value="1"/>
</dbReference>
<evidence type="ECO:0000256" key="9">
    <source>
        <dbReference type="ARBA" id="ARBA00060997"/>
    </source>
</evidence>
<proteinExistence type="inferred from homology"/>
<comment type="similarity">
    <text evidence="9">Belongs to the gamma-glutamyl phosphate reductase family.</text>
</comment>
<comment type="function">
    <text evidence="8">Catalyzes the NADPH dependent reduction of L-gamma-glutamyl 5-phosphate into L-glutamate 5-semialdehyde and phosphate. The product spontaneously undergoes cyclization to form 1-pyrroline-5-carboxylate.</text>
</comment>
<dbReference type="Gene3D" id="3.40.605.10">
    <property type="entry name" value="Aldehyde Dehydrogenase, Chain A, domain 1"/>
    <property type="match status" value="1"/>
</dbReference>
<dbReference type="UniPathway" id="UPA00098">
    <property type="reaction ID" value="UER00360"/>
</dbReference>
<keyword evidence="6" id="KW-0560">Oxidoreductase</keyword>
<protein>
    <recommendedName>
        <fullName evidence="2">glutamate-5-semialdehyde dehydrogenase</fullName>
        <ecNumber evidence="2">1.2.1.41</ecNumber>
    </recommendedName>
    <alternativeName>
        <fullName evidence="11">Glutamate-5-semialdehyde dehydrogenase</fullName>
    </alternativeName>
    <alternativeName>
        <fullName evidence="10">Glutamyl-gamma-semialdehyde dehydrogenase</fullName>
    </alternativeName>
</protein>
<dbReference type="Pfam" id="PF00171">
    <property type="entry name" value="Aldedh"/>
    <property type="match status" value="1"/>
</dbReference>
<reference evidence="14" key="1">
    <citation type="submission" date="2019-03" db="EMBL/GenBank/DDBJ databases">
        <title>Snf2 controls pulcherriminic acid biosynthesis and connects pigmentation and antifungal activity of the yeast Metschnikowia pulcherrima.</title>
        <authorList>
            <person name="Gore-Lloyd D."/>
            <person name="Sumann I."/>
            <person name="Brachmann A.O."/>
            <person name="Schneeberger K."/>
            <person name="Ortiz-Merino R.A."/>
            <person name="Moreno-Beltran M."/>
            <person name="Schlaefli M."/>
            <person name="Kirner P."/>
            <person name="Santos Kron A."/>
            <person name="Wolfe K.H."/>
            <person name="Piel J."/>
            <person name="Ahrens C.H."/>
            <person name="Henk D."/>
            <person name="Freimoser F.M."/>
        </authorList>
    </citation>
    <scope>NUCLEOTIDE SEQUENCE [LARGE SCALE GENOMIC DNA]</scope>
    <source>
        <strain evidence="14">APC 1.2</strain>
    </source>
</reference>
<dbReference type="InterPro" id="IPR015590">
    <property type="entry name" value="Aldehyde_DH_dom"/>
</dbReference>
<dbReference type="InterPro" id="IPR012134">
    <property type="entry name" value="Glu-5-SA_DH"/>
</dbReference>
<comment type="catalytic activity">
    <reaction evidence="7">
        <text>L-glutamate 5-semialdehyde + phosphate + NADP(+) = L-glutamyl 5-phosphate + NADPH + H(+)</text>
        <dbReference type="Rhea" id="RHEA:19541"/>
        <dbReference type="ChEBI" id="CHEBI:15378"/>
        <dbReference type="ChEBI" id="CHEBI:43474"/>
        <dbReference type="ChEBI" id="CHEBI:57783"/>
        <dbReference type="ChEBI" id="CHEBI:58066"/>
        <dbReference type="ChEBI" id="CHEBI:58274"/>
        <dbReference type="ChEBI" id="CHEBI:58349"/>
        <dbReference type="EC" id="1.2.1.41"/>
    </reaction>
</comment>
<dbReference type="GO" id="GO:0055129">
    <property type="term" value="P:L-proline biosynthetic process"/>
    <property type="evidence" value="ECO:0007669"/>
    <property type="project" value="UniProtKB-UniPathway"/>
</dbReference>
<dbReference type="CDD" id="cd07079">
    <property type="entry name" value="ALDH_F18-19_ProA-GPR"/>
    <property type="match status" value="1"/>
</dbReference>
<dbReference type="InterPro" id="IPR016163">
    <property type="entry name" value="Ald_DH_C"/>
</dbReference>
<dbReference type="InterPro" id="IPR020593">
    <property type="entry name" value="G-glutamylP_reductase_CS"/>
</dbReference>
<evidence type="ECO:0000256" key="3">
    <source>
        <dbReference type="ARBA" id="ARBA00022605"/>
    </source>
</evidence>
<keyword evidence="14" id="KW-1185">Reference proteome</keyword>
<evidence type="ECO:0000256" key="8">
    <source>
        <dbReference type="ARBA" id="ARBA00059423"/>
    </source>
</evidence>